<organism evidence="1 2">
    <name type="scientific">Candidatus Schekmanbacteria bacterium RIFCSPLOWO2_12_FULL_38_15</name>
    <dbReference type="NCBI Taxonomy" id="1817883"/>
    <lineage>
        <taxon>Bacteria</taxon>
        <taxon>Candidatus Schekmaniibacteriota</taxon>
    </lineage>
</organism>
<dbReference type="STRING" id="1817883.A3G31_05225"/>
<reference evidence="1 2" key="1">
    <citation type="journal article" date="2016" name="Nat. Commun.">
        <title>Thousands of microbial genomes shed light on interconnected biogeochemical processes in an aquifer system.</title>
        <authorList>
            <person name="Anantharaman K."/>
            <person name="Brown C.T."/>
            <person name="Hug L.A."/>
            <person name="Sharon I."/>
            <person name="Castelle C.J."/>
            <person name="Probst A.J."/>
            <person name="Thomas B.C."/>
            <person name="Singh A."/>
            <person name="Wilkins M.J."/>
            <person name="Karaoz U."/>
            <person name="Brodie E.L."/>
            <person name="Williams K.H."/>
            <person name="Hubbard S.S."/>
            <person name="Banfield J.F."/>
        </authorList>
    </citation>
    <scope>NUCLEOTIDE SEQUENCE [LARGE SCALE GENOMIC DNA]</scope>
</reference>
<name>A0A1F7SK80_9BACT</name>
<comment type="caution">
    <text evidence="1">The sequence shown here is derived from an EMBL/GenBank/DDBJ whole genome shotgun (WGS) entry which is preliminary data.</text>
</comment>
<dbReference type="EMBL" id="MGDI01000016">
    <property type="protein sequence ID" value="OGL54165.1"/>
    <property type="molecule type" value="Genomic_DNA"/>
</dbReference>
<dbReference type="AlphaFoldDB" id="A0A1F7SK80"/>
<dbReference type="NCBIfam" id="TIGR04474">
    <property type="entry name" value="tcm_partner"/>
    <property type="match status" value="1"/>
</dbReference>
<dbReference type="Proteomes" id="UP000178082">
    <property type="component" value="Unassembled WGS sequence"/>
</dbReference>
<gene>
    <name evidence="1" type="ORF">A3G31_05225</name>
</gene>
<protein>
    <recommendedName>
        <fullName evidence="3">Three-Cys-motif partner protein TcmP</fullName>
    </recommendedName>
</protein>
<evidence type="ECO:0008006" key="3">
    <source>
        <dbReference type="Google" id="ProtNLM"/>
    </source>
</evidence>
<evidence type="ECO:0000313" key="2">
    <source>
        <dbReference type="Proteomes" id="UP000178082"/>
    </source>
</evidence>
<sequence length="304" mass="34959">MNIRNCKKSNCKSKNNDGNCLIPGSDGLPIQCVGPWVENKYFFLEKYLNASCEARRKFADKDNAVFIDLFAGPGKCIIRNEKREIDSGGIRALKRDEAPFNEYFYFDLCSSNTEALEKRISTTFNRKIKLGDSNVLINELVEILLRKPYRYHFTYIDPFGPDELKFNTLRELAKLNRMDMLIHFPIGAIKRNLKIWSNKRNTILDDFLGTDAWRNLIKGLPNNQIFKTIIDVFKAQLKSIDYPEEGLKLLASDKDIYAGLPTVPVKNSREVDLYVLILAAKHPLGQRIWNSIIKTTPDGQKNLF</sequence>
<evidence type="ECO:0000313" key="1">
    <source>
        <dbReference type="EMBL" id="OGL54165.1"/>
    </source>
</evidence>
<accession>A0A1F7SK80</accession>
<dbReference type="InterPro" id="IPR031009">
    <property type="entry name" value="Tcm_partner"/>
</dbReference>
<proteinExistence type="predicted"/>